<dbReference type="AlphaFoldDB" id="A0A8J8NVI9"/>
<organism evidence="2 3">
    <name type="scientific">Halteria grandinella</name>
    <dbReference type="NCBI Taxonomy" id="5974"/>
    <lineage>
        <taxon>Eukaryota</taxon>
        <taxon>Sar</taxon>
        <taxon>Alveolata</taxon>
        <taxon>Ciliophora</taxon>
        <taxon>Intramacronucleata</taxon>
        <taxon>Spirotrichea</taxon>
        <taxon>Stichotrichia</taxon>
        <taxon>Sporadotrichida</taxon>
        <taxon>Halteriidae</taxon>
        <taxon>Halteria</taxon>
    </lineage>
</organism>
<feature type="compositionally biased region" description="Polar residues" evidence="1">
    <location>
        <begin position="74"/>
        <end position="85"/>
    </location>
</feature>
<proteinExistence type="predicted"/>
<reference evidence="2" key="1">
    <citation type="submission" date="2019-06" db="EMBL/GenBank/DDBJ databases">
        <authorList>
            <person name="Zheng W."/>
        </authorList>
    </citation>
    <scope>NUCLEOTIDE SEQUENCE</scope>
    <source>
        <strain evidence="2">QDHG01</strain>
    </source>
</reference>
<protein>
    <submittedName>
        <fullName evidence="2">Uncharacterized protein</fullName>
    </submittedName>
</protein>
<keyword evidence="3" id="KW-1185">Reference proteome</keyword>
<accession>A0A8J8NVI9</accession>
<feature type="region of interest" description="Disordered" evidence="1">
    <location>
        <begin position="109"/>
        <end position="145"/>
    </location>
</feature>
<evidence type="ECO:0000313" key="2">
    <source>
        <dbReference type="EMBL" id="TNV82576.1"/>
    </source>
</evidence>
<name>A0A8J8NVI9_HALGN</name>
<evidence type="ECO:0000256" key="1">
    <source>
        <dbReference type="SAM" id="MobiDB-lite"/>
    </source>
</evidence>
<dbReference type="Proteomes" id="UP000785679">
    <property type="component" value="Unassembled WGS sequence"/>
</dbReference>
<comment type="caution">
    <text evidence="2">The sequence shown here is derived from an EMBL/GenBank/DDBJ whole genome shotgun (WGS) entry which is preliminary data.</text>
</comment>
<dbReference type="EMBL" id="RRYP01004792">
    <property type="protein sequence ID" value="TNV82576.1"/>
    <property type="molecule type" value="Genomic_DNA"/>
</dbReference>
<feature type="compositionally biased region" description="Low complexity" evidence="1">
    <location>
        <begin position="44"/>
        <end position="59"/>
    </location>
</feature>
<gene>
    <name evidence="2" type="ORF">FGO68_gene17153</name>
</gene>
<sequence>MMKKRMEVVAMNLASQMTQTPAKALTQIAVMIVTFQREQEGSIPCKQSPSPVQSSQSPNPNYPPLSPSSRGRVSCQSNLARSSAKTAWRQVRIFSNAAKILSISNAPIAKNSSPREQSSVKSASAAADTSVTCTGGKSVKRRAKLRTPYKEQSIINSSLTLHLKRSMKPNQKWL</sequence>
<feature type="compositionally biased region" description="Polar residues" evidence="1">
    <location>
        <begin position="109"/>
        <end position="135"/>
    </location>
</feature>
<feature type="region of interest" description="Disordered" evidence="1">
    <location>
        <begin position="41"/>
        <end position="85"/>
    </location>
</feature>
<evidence type="ECO:0000313" key="3">
    <source>
        <dbReference type="Proteomes" id="UP000785679"/>
    </source>
</evidence>